<dbReference type="AlphaFoldDB" id="A0A3B0XS58"/>
<evidence type="ECO:0000256" key="1">
    <source>
        <dbReference type="ARBA" id="ARBA00010996"/>
    </source>
</evidence>
<dbReference type="EMBL" id="UOFG01000069">
    <property type="protein sequence ID" value="VAW59196.1"/>
    <property type="molecule type" value="Genomic_DNA"/>
</dbReference>
<sequence>MRKIPVIILVLAAMAGGAWLGQSTLSDKDTLQPDRIQGAIYPQAKIINDFVLQNQNNEKFTKASFLNHWSLVFVGYTNCPDVCPTTLAVMGQIADTMQQQNIQPPQITFLSIDPDRDTSRVLKPYIEYFNKDFTALTGSLEEITRLGRQLNVVFRKSAGADGKITADNYLMDHSSALMLINPEGNLQSILTAPHTPGVIIESIIKSQAYYQHYKS</sequence>
<accession>A0A3B0XS58</accession>
<reference evidence="2" key="1">
    <citation type="submission" date="2018-06" db="EMBL/GenBank/DDBJ databases">
        <authorList>
            <person name="Zhirakovskaya E."/>
        </authorList>
    </citation>
    <scope>NUCLEOTIDE SEQUENCE</scope>
</reference>
<dbReference type="FunFam" id="3.40.30.10:FF:000013">
    <property type="entry name" value="Blast:Protein SCO1 homolog, mitochondrial"/>
    <property type="match status" value="1"/>
</dbReference>
<dbReference type="PANTHER" id="PTHR12151">
    <property type="entry name" value="ELECTRON TRANSPORT PROTIN SCO1/SENC FAMILY MEMBER"/>
    <property type="match status" value="1"/>
</dbReference>
<dbReference type="Gene3D" id="3.40.30.10">
    <property type="entry name" value="Glutaredoxin"/>
    <property type="match status" value="1"/>
</dbReference>
<dbReference type="InterPro" id="IPR036249">
    <property type="entry name" value="Thioredoxin-like_sf"/>
</dbReference>
<dbReference type="Pfam" id="PF02630">
    <property type="entry name" value="SCO1-SenC"/>
    <property type="match status" value="1"/>
</dbReference>
<dbReference type="CDD" id="cd02968">
    <property type="entry name" value="SCO"/>
    <property type="match status" value="1"/>
</dbReference>
<name>A0A3B0XS58_9ZZZZ</name>
<comment type="similarity">
    <text evidence="1">Belongs to the SCO1/2 family.</text>
</comment>
<evidence type="ECO:0000313" key="2">
    <source>
        <dbReference type="EMBL" id="VAW59196.1"/>
    </source>
</evidence>
<proteinExistence type="inferred from homology"/>
<protein>
    <submittedName>
        <fullName evidence="2">Cytochrome oxidase biogenesis protein Sco1/SenC/PrrC, thiol-disulfide reductase involved in Cu(I) insertion into CoxII Cu(A) center</fullName>
    </submittedName>
</protein>
<organism evidence="2">
    <name type="scientific">hydrothermal vent metagenome</name>
    <dbReference type="NCBI Taxonomy" id="652676"/>
    <lineage>
        <taxon>unclassified sequences</taxon>
        <taxon>metagenomes</taxon>
        <taxon>ecological metagenomes</taxon>
    </lineage>
</organism>
<dbReference type="PANTHER" id="PTHR12151:SF25">
    <property type="entry name" value="LINALOOL DEHYDRATASE_ISOMERASE DOMAIN-CONTAINING PROTEIN"/>
    <property type="match status" value="1"/>
</dbReference>
<gene>
    <name evidence="2" type="ORF">MNBD_GAMMA11-676</name>
</gene>
<dbReference type="InterPro" id="IPR003782">
    <property type="entry name" value="SCO1/SenC"/>
</dbReference>
<dbReference type="SUPFAM" id="SSF52833">
    <property type="entry name" value="Thioredoxin-like"/>
    <property type="match status" value="1"/>
</dbReference>